<dbReference type="Proteomes" id="UP000824179">
    <property type="component" value="Unassembled WGS sequence"/>
</dbReference>
<reference evidence="1" key="2">
    <citation type="journal article" date="2021" name="PeerJ">
        <title>Extensive microbial diversity within the chicken gut microbiome revealed by metagenomics and culture.</title>
        <authorList>
            <person name="Gilroy R."/>
            <person name="Ravi A."/>
            <person name="Getino M."/>
            <person name="Pursley I."/>
            <person name="Horton D.L."/>
            <person name="Alikhan N.F."/>
            <person name="Baker D."/>
            <person name="Gharbi K."/>
            <person name="Hall N."/>
            <person name="Watson M."/>
            <person name="Adriaenssens E.M."/>
            <person name="Foster-Nyarko E."/>
            <person name="Jarju S."/>
            <person name="Secka A."/>
            <person name="Antonio M."/>
            <person name="Oren A."/>
            <person name="Chaudhuri R.R."/>
            <person name="La Ragione R."/>
            <person name="Hildebrand F."/>
            <person name="Pallen M.J."/>
        </authorList>
    </citation>
    <scope>NUCLEOTIDE SEQUENCE</scope>
    <source>
        <strain evidence="1">ChiW25-3613</strain>
    </source>
</reference>
<protein>
    <submittedName>
        <fullName evidence="1">Uncharacterized protein</fullName>
    </submittedName>
</protein>
<organism evidence="1 2">
    <name type="scientific">Candidatus Coproplasma stercoripullorum</name>
    <dbReference type="NCBI Taxonomy" id="2840751"/>
    <lineage>
        <taxon>Bacteria</taxon>
        <taxon>Bacillati</taxon>
        <taxon>Bacillota</taxon>
        <taxon>Clostridia</taxon>
        <taxon>Eubacteriales</taxon>
        <taxon>Candidatus Coproplasma</taxon>
    </lineage>
</organism>
<evidence type="ECO:0000313" key="1">
    <source>
        <dbReference type="EMBL" id="HIR39981.1"/>
    </source>
</evidence>
<sequence length="52" mass="5648">MRLNSGDYAPRSGSYKVVDAQGKTVNTIYIAEGETMPPTQTSGCHYEFCGES</sequence>
<proteinExistence type="predicted"/>
<name>A0A9D1AHT3_9FIRM</name>
<evidence type="ECO:0000313" key="2">
    <source>
        <dbReference type="Proteomes" id="UP000824179"/>
    </source>
</evidence>
<comment type="caution">
    <text evidence="1">The sequence shown here is derived from an EMBL/GenBank/DDBJ whole genome shotgun (WGS) entry which is preliminary data.</text>
</comment>
<accession>A0A9D1AHT3</accession>
<dbReference type="EMBL" id="DVHB01000110">
    <property type="protein sequence ID" value="HIR39981.1"/>
    <property type="molecule type" value="Genomic_DNA"/>
</dbReference>
<reference evidence="1" key="1">
    <citation type="submission" date="2020-10" db="EMBL/GenBank/DDBJ databases">
        <authorList>
            <person name="Gilroy R."/>
        </authorList>
    </citation>
    <scope>NUCLEOTIDE SEQUENCE</scope>
    <source>
        <strain evidence="1">ChiW25-3613</strain>
    </source>
</reference>
<dbReference type="AlphaFoldDB" id="A0A9D1AHT3"/>
<gene>
    <name evidence="1" type="ORF">IAB90_06330</name>
</gene>